<dbReference type="Pfam" id="PF03413">
    <property type="entry name" value="PepSY"/>
    <property type="match status" value="1"/>
</dbReference>
<dbReference type="STRING" id="44933.SAMN05660971_03102"/>
<organism evidence="2 3">
    <name type="scientific">Halomonas cupida</name>
    <dbReference type="NCBI Taxonomy" id="44933"/>
    <lineage>
        <taxon>Bacteria</taxon>
        <taxon>Pseudomonadati</taxon>
        <taxon>Pseudomonadota</taxon>
        <taxon>Gammaproteobacteria</taxon>
        <taxon>Oceanospirillales</taxon>
        <taxon>Halomonadaceae</taxon>
        <taxon>Halomonas</taxon>
    </lineage>
</organism>
<evidence type="ECO:0000259" key="1">
    <source>
        <dbReference type="Pfam" id="PF03413"/>
    </source>
</evidence>
<dbReference type="EMBL" id="FRCA01000008">
    <property type="protein sequence ID" value="SHM47850.1"/>
    <property type="molecule type" value="Genomic_DNA"/>
</dbReference>
<evidence type="ECO:0000313" key="2">
    <source>
        <dbReference type="EMBL" id="SHM47850.1"/>
    </source>
</evidence>
<sequence length="137" mass="15159">MMRYLIRSTLALCTAAALWGGAWLLMPPLTAMPTLTQALGIAPARADDDDWRDLHREVEDGRLVALPTLLDWLDERYIGQVLEVELERDDGEVIYEIEMIGPEGQVVEFEFDATSGELIGIEGVGISDMERPGAGEQ</sequence>
<dbReference type="AlphaFoldDB" id="A0A1M7J404"/>
<dbReference type="Gene3D" id="3.10.450.40">
    <property type="match status" value="1"/>
</dbReference>
<dbReference type="Proteomes" id="UP000184123">
    <property type="component" value="Unassembled WGS sequence"/>
</dbReference>
<name>A0A1M7J404_9GAMM</name>
<reference evidence="2 3" key="1">
    <citation type="submission" date="2016-11" db="EMBL/GenBank/DDBJ databases">
        <authorList>
            <person name="Jaros S."/>
            <person name="Januszkiewicz K."/>
            <person name="Wedrychowicz H."/>
        </authorList>
    </citation>
    <scope>NUCLEOTIDE SEQUENCE [LARGE SCALE GENOMIC DNA]</scope>
    <source>
        <strain evidence="2 3">DSM 4740</strain>
    </source>
</reference>
<accession>A0A1M7J404</accession>
<dbReference type="InterPro" id="IPR025711">
    <property type="entry name" value="PepSY"/>
</dbReference>
<evidence type="ECO:0000313" key="3">
    <source>
        <dbReference type="Proteomes" id="UP000184123"/>
    </source>
</evidence>
<proteinExistence type="predicted"/>
<gene>
    <name evidence="2" type="ORF">SAMN05660971_03102</name>
</gene>
<protein>
    <submittedName>
        <fullName evidence="2">Peptidase propeptide and YPEB domain-containing protein</fullName>
    </submittedName>
</protein>
<feature type="domain" description="PepSY" evidence="1">
    <location>
        <begin position="79"/>
        <end position="122"/>
    </location>
</feature>